<protein>
    <submittedName>
        <fullName evidence="1">Uncharacterized protein</fullName>
    </submittedName>
</protein>
<sequence length="60" mass="6776">MRLRKSIFRTPKKISEYPLIFKSTVLRIPAGQDMPGQTVSLALCFSGFGRGFLFLIRSVV</sequence>
<evidence type="ECO:0000313" key="1">
    <source>
        <dbReference type="EMBL" id="QTA86698.1"/>
    </source>
</evidence>
<dbReference type="KEGG" id="dmm:dnm_027220"/>
<organism evidence="1 2">
    <name type="scientific">Desulfonema magnum</name>
    <dbReference type="NCBI Taxonomy" id="45655"/>
    <lineage>
        <taxon>Bacteria</taxon>
        <taxon>Pseudomonadati</taxon>
        <taxon>Thermodesulfobacteriota</taxon>
        <taxon>Desulfobacteria</taxon>
        <taxon>Desulfobacterales</taxon>
        <taxon>Desulfococcaceae</taxon>
        <taxon>Desulfonema</taxon>
    </lineage>
</organism>
<accession>A0A975GNB2</accession>
<dbReference type="AlphaFoldDB" id="A0A975GNB2"/>
<gene>
    <name evidence="1" type="ORF">dnm_027220</name>
</gene>
<proteinExistence type="predicted"/>
<dbReference type="Proteomes" id="UP000663722">
    <property type="component" value="Chromosome"/>
</dbReference>
<dbReference type="EMBL" id="CP061800">
    <property type="protein sequence ID" value="QTA86698.1"/>
    <property type="molecule type" value="Genomic_DNA"/>
</dbReference>
<keyword evidence="2" id="KW-1185">Reference proteome</keyword>
<name>A0A975GNB2_9BACT</name>
<evidence type="ECO:0000313" key="2">
    <source>
        <dbReference type="Proteomes" id="UP000663722"/>
    </source>
</evidence>
<reference evidence="1" key="1">
    <citation type="journal article" date="2021" name="Microb. Physiol.">
        <title>Proteogenomic Insights into the Physiology of Marine, Sulfate-Reducing, Filamentous Desulfonema limicola and Desulfonema magnum.</title>
        <authorList>
            <person name="Schnaars V."/>
            <person name="Wohlbrand L."/>
            <person name="Scheve S."/>
            <person name="Hinrichs C."/>
            <person name="Reinhardt R."/>
            <person name="Rabus R."/>
        </authorList>
    </citation>
    <scope>NUCLEOTIDE SEQUENCE</scope>
    <source>
        <strain evidence="1">4be13</strain>
    </source>
</reference>